<dbReference type="InterPro" id="IPR011004">
    <property type="entry name" value="Trimer_LpxA-like_sf"/>
</dbReference>
<dbReference type="AlphaFoldDB" id="A0A174T8Q9"/>
<dbReference type="InterPro" id="IPR051159">
    <property type="entry name" value="Hexapeptide_acetyltransf"/>
</dbReference>
<reference evidence="5" key="3">
    <citation type="submission" date="2021-10" db="EMBL/GenBank/DDBJ databases">
        <title>Collection of gut derived symbiotic bacterial strains cultured from healthy donors.</title>
        <authorList>
            <person name="Lin H."/>
            <person name="Littmann E."/>
            <person name="Kohout C."/>
            <person name="Pamer E.G."/>
        </authorList>
    </citation>
    <scope>NUCLEOTIDE SEQUENCE</scope>
    <source>
        <strain evidence="5">DFI.2.94</strain>
    </source>
</reference>
<dbReference type="RefSeq" id="WP_005865551.1">
    <property type="nucleotide sequence ID" value="NZ_DAWDRM010000004.1"/>
</dbReference>
<dbReference type="Pfam" id="PF00132">
    <property type="entry name" value="Hexapep"/>
    <property type="match status" value="1"/>
</dbReference>
<keyword evidence="2" id="KW-0677">Repeat</keyword>
<dbReference type="EMBL" id="CP120353">
    <property type="protein sequence ID" value="WET66690.1"/>
    <property type="molecule type" value="Genomic_DNA"/>
</dbReference>
<sequence length="187" mass="21119">MPKGAGMTTFAIRYIMNIVRTWYLFHLKYPWVKYNGFVRVMAHTTFARGMKISIGHNVQFGEYCNIASDVVFKNNILIAGRVCFVGRNDHQFDTVGELIWNSSRGYNGITIVEDDVWIGHSATIVGGITIGKGVVIAAGAVVTQDIPDCEIWGGVPAKKIKDRFSTISEKEHHLRYIKRIQDNKRKN</sequence>
<dbReference type="EC" id="2.3.1.89" evidence="4"/>
<dbReference type="Proteomes" id="UP001211522">
    <property type="component" value="Unassembled WGS sequence"/>
</dbReference>
<dbReference type="EMBL" id="JAJCNI010000014">
    <property type="protein sequence ID" value="MCB6518631.1"/>
    <property type="molecule type" value="Genomic_DNA"/>
</dbReference>
<proteinExistence type="predicted"/>
<evidence type="ECO:0000256" key="3">
    <source>
        <dbReference type="ARBA" id="ARBA00023315"/>
    </source>
</evidence>
<evidence type="ECO:0000313" key="10">
    <source>
        <dbReference type="Proteomes" id="UP000095591"/>
    </source>
</evidence>
<evidence type="ECO:0000256" key="2">
    <source>
        <dbReference type="ARBA" id="ARBA00022737"/>
    </source>
</evidence>
<evidence type="ECO:0000313" key="7">
    <source>
        <dbReference type="EMBL" id="MDB9137154.1"/>
    </source>
</evidence>
<evidence type="ECO:0000313" key="6">
    <source>
        <dbReference type="EMBL" id="MDB9006143.1"/>
    </source>
</evidence>
<accession>A0A174T8Q9</accession>
<dbReference type="GO" id="GO:0047200">
    <property type="term" value="F:tetrahydrodipicolinate N-acetyltransferase activity"/>
    <property type="evidence" value="ECO:0007669"/>
    <property type="project" value="UniProtKB-EC"/>
</dbReference>
<dbReference type="InterPro" id="IPR001451">
    <property type="entry name" value="Hexapep"/>
</dbReference>
<dbReference type="PANTHER" id="PTHR23416:SF78">
    <property type="entry name" value="LIPOPOLYSACCHARIDE BIOSYNTHESIS O-ACETYL TRANSFERASE WBBJ-RELATED"/>
    <property type="match status" value="1"/>
</dbReference>
<keyword evidence="3 4" id="KW-0012">Acyltransferase</keyword>
<evidence type="ECO:0000256" key="1">
    <source>
        <dbReference type="ARBA" id="ARBA00022679"/>
    </source>
</evidence>
<evidence type="ECO:0000313" key="5">
    <source>
        <dbReference type="EMBL" id="MCB6518631.1"/>
    </source>
</evidence>
<dbReference type="EMBL" id="JAQMPX010000006">
    <property type="protein sequence ID" value="MDB9137154.1"/>
    <property type="molecule type" value="Genomic_DNA"/>
</dbReference>
<dbReference type="InterPro" id="IPR018357">
    <property type="entry name" value="Hexapep_transf_CS"/>
</dbReference>
<dbReference type="SUPFAM" id="SSF51161">
    <property type="entry name" value="Trimeric LpxA-like enzymes"/>
    <property type="match status" value="1"/>
</dbReference>
<reference evidence="4 10" key="1">
    <citation type="submission" date="2015-09" db="EMBL/GenBank/DDBJ databases">
        <authorList>
            <consortium name="Pathogen Informatics"/>
        </authorList>
    </citation>
    <scope>NUCLEOTIDE SEQUENCE [LARGE SCALE GENOMIC DNA]</scope>
    <source>
        <strain evidence="4 10">2789STDY5608872</strain>
    </source>
</reference>
<evidence type="ECO:0000313" key="8">
    <source>
        <dbReference type="EMBL" id="MRY58985.1"/>
    </source>
</evidence>
<dbReference type="Proteomes" id="UP001198806">
    <property type="component" value="Unassembled WGS sequence"/>
</dbReference>
<reference evidence="9" key="5">
    <citation type="submission" date="2023-03" db="EMBL/GenBank/DDBJ databases">
        <title>Parabacteroides distasonis, a bacteria resistant against UC.</title>
        <authorList>
            <person name="Dai W."/>
        </authorList>
    </citation>
    <scope>NUCLEOTIDE SEQUENCE</scope>
    <source>
        <strain evidence="9">F1-28</strain>
    </source>
</reference>
<dbReference type="PANTHER" id="PTHR23416">
    <property type="entry name" value="SIALIC ACID SYNTHASE-RELATED"/>
    <property type="match status" value="1"/>
</dbReference>
<dbReference type="PROSITE" id="PS00101">
    <property type="entry name" value="HEXAPEP_TRANSFERASES"/>
    <property type="match status" value="1"/>
</dbReference>
<evidence type="ECO:0000313" key="4">
    <source>
        <dbReference type="EMBL" id="CUN32563.1"/>
    </source>
</evidence>
<gene>
    <name evidence="4" type="primary">dapH_2</name>
    <name evidence="4" type="ORF">ERS852429_04068</name>
    <name evidence="8" type="ORF">GKD59_13930</name>
    <name evidence="5" type="ORF">LI194_12580</name>
    <name evidence="9" type="ORF">P2T59_00180</name>
    <name evidence="6" type="ORF">PN599_14165</name>
    <name evidence="7" type="ORF">PN612_01360</name>
</gene>
<keyword evidence="1 4" id="KW-0808">Transferase</keyword>
<dbReference type="Proteomes" id="UP001221009">
    <property type="component" value="Chromosome"/>
</dbReference>
<reference evidence="8 11" key="2">
    <citation type="journal article" date="2019" name="Nat. Med.">
        <title>A library of human gut bacterial isolates paired with longitudinal multiomics data enables mechanistic microbiome research.</title>
        <authorList>
            <person name="Poyet M."/>
            <person name="Groussin M."/>
            <person name="Gibbons S.M."/>
            <person name="Avila-Pacheco J."/>
            <person name="Jiang X."/>
            <person name="Kearney S.M."/>
            <person name="Perrotta A.R."/>
            <person name="Berdy B."/>
            <person name="Zhao S."/>
            <person name="Lieberman T.D."/>
            <person name="Swanson P.K."/>
            <person name="Smith M."/>
            <person name="Roesemann S."/>
            <person name="Alexander J.E."/>
            <person name="Rich S.A."/>
            <person name="Livny J."/>
            <person name="Vlamakis H."/>
            <person name="Clish C."/>
            <person name="Bullock K."/>
            <person name="Deik A."/>
            <person name="Scott J."/>
            <person name="Pierce K.A."/>
            <person name="Xavier R.J."/>
            <person name="Alm E.J."/>
        </authorList>
    </citation>
    <scope>NUCLEOTIDE SEQUENCE [LARGE SCALE GENOMIC DNA]</scope>
    <source>
        <strain evidence="8 11">BIOML-A41</strain>
    </source>
</reference>
<evidence type="ECO:0000313" key="11">
    <source>
        <dbReference type="Proteomes" id="UP000463337"/>
    </source>
</evidence>
<name>A0A174T8Q9_PARDI</name>
<dbReference type="Proteomes" id="UP000463337">
    <property type="component" value="Unassembled WGS sequence"/>
</dbReference>
<protein>
    <submittedName>
        <fullName evidence="4">2,3,4,5-tetrahydropyridine-2,6-dicarboxy late N-acetyltransferase</fullName>
        <ecNumber evidence="4">2.3.1.89</ecNumber>
    </submittedName>
    <submittedName>
        <fullName evidence="6">DapH/DapD/GlmU-related protein</fullName>
    </submittedName>
</protein>
<dbReference type="Gene3D" id="2.160.10.10">
    <property type="entry name" value="Hexapeptide repeat proteins"/>
    <property type="match status" value="1"/>
</dbReference>
<dbReference type="EMBL" id="JAQMPJ010000013">
    <property type="protein sequence ID" value="MDB9006143.1"/>
    <property type="molecule type" value="Genomic_DNA"/>
</dbReference>
<dbReference type="EMBL" id="CYXP01000012">
    <property type="protein sequence ID" value="CUN32563.1"/>
    <property type="molecule type" value="Genomic_DNA"/>
</dbReference>
<evidence type="ECO:0000313" key="9">
    <source>
        <dbReference type="EMBL" id="WET66690.1"/>
    </source>
</evidence>
<dbReference type="EMBL" id="WKLT01000012">
    <property type="protein sequence ID" value="MRY58985.1"/>
    <property type="molecule type" value="Genomic_DNA"/>
</dbReference>
<organism evidence="4 10">
    <name type="scientific">Parabacteroides distasonis</name>
    <dbReference type="NCBI Taxonomy" id="823"/>
    <lineage>
        <taxon>Bacteria</taxon>
        <taxon>Pseudomonadati</taxon>
        <taxon>Bacteroidota</taxon>
        <taxon>Bacteroidia</taxon>
        <taxon>Bacteroidales</taxon>
        <taxon>Tannerellaceae</taxon>
        <taxon>Parabacteroides</taxon>
    </lineage>
</organism>
<dbReference type="Proteomes" id="UP000095591">
    <property type="component" value="Unassembled WGS sequence"/>
</dbReference>
<dbReference type="Proteomes" id="UP001210126">
    <property type="component" value="Unassembled WGS sequence"/>
</dbReference>
<reference evidence="6" key="4">
    <citation type="submission" date="2023-01" db="EMBL/GenBank/DDBJ databases">
        <title>Human gut microbiome strain richness.</title>
        <authorList>
            <person name="Chen-Liaw A."/>
        </authorList>
    </citation>
    <scope>NUCLEOTIDE SEQUENCE</scope>
    <source>
        <strain evidence="7">D35st1_E5_D35t1_190705</strain>
        <strain evidence="6">RTP21484st1_E5_RTP21484_190118</strain>
    </source>
</reference>